<dbReference type="PANTHER" id="PTHR11102">
    <property type="entry name" value="SEL-1-LIKE PROTEIN"/>
    <property type="match status" value="1"/>
</dbReference>
<dbReference type="Gene3D" id="1.25.40.10">
    <property type="entry name" value="Tetratricopeptide repeat domain"/>
    <property type="match status" value="1"/>
</dbReference>
<sequence>MNMKSIKHGLNHLFAFENLPSDMHSQAVDEIEQGLRFEELAEQDHERMQNWLDVTANDRNAMWCYLRAALRGSPDASFKLGIGYLNGQFGLDKNYNEAEKWLRKAASQGHPDAEHCLQEAFSKLAFS</sequence>
<dbReference type="InterPro" id="IPR006597">
    <property type="entry name" value="Sel1-like"/>
</dbReference>
<dbReference type="Pfam" id="PF08238">
    <property type="entry name" value="Sel1"/>
    <property type="match status" value="2"/>
</dbReference>
<dbReference type="RefSeq" id="WP_199964073.1">
    <property type="nucleotide sequence ID" value="NZ_JAUPID010000013.1"/>
</dbReference>
<dbReference type="PANTHER" id="PTHR11102:SF160">
    <property type="entry name" value="ERAD-ASSOCIATED E3 UBIQUITIN-PROTEIN LIGASE COMPONENT HRD3"/>
    <property type="match status" value="1"/>
</dbReference>
<gene>
    <name evidence="1" type="ORF">Q5X34_11340</name>
</gene>
<dbReference type="InterPro" id="IPR011990">
    <property type="entry name" value="TPR-like_helical_dom_sf"/>
</dbReference>
<dbReference type="SUPFAM" id="SSF81901">
    <property type="entry name" value="HCP-like"/>
    <property type="match status" value="1"/>
</dbReference>
<comment type="caution">
    <text evidence="1">The sequence shown here is derived from an EMBL/GenBank/DDBJ whole genome shotgun (WGS) entry which is preliminary data.</text>
</comment>
<keyword evidence="2" id="KW-1185">Reference proteome</keyword>
<accession>A0ABT8ZEU2</accession>
<name>A0ABT8ZEU2_9GAMM</name>
<evidence type="ECO:0000313" key="2">
    <source>
        <dbReference type="Proteomes" id="UP001175780"/>
    </source>
</evidence>
<dbReference type="InterPro" id="IPR050767">
    <property type="entry name" value="Sel1_AlgK"/>
</dbReference>
<reference evidence="1" key="1">
    <citation type="submission" date="2023-07" db="EMBL/GenBank/DDBJ databases">
        <title>Whole genome sequencing of environmental Acinetobacter calcoaceticus-baumannii complex from non-hospital environment.</title>
        <authorList>
            <person name="Wee S.K."/>
            <person name="Khoo E.Z.Y."/>
            <person name="Mohammad T.A.-H."/>
            <person name="Tan S.E.K."/>
            <person name="Yap E.P.H."/>
        </authorList>
    </citation>
    <scope>NUCLEOTIDE SEQUENCE</scope>
    <source>
        <strain evidence="1">PUMA0118</strain>
    </source>
</reference>
<evidence type="ECO:0000313" key="1">
    <source>
        <dbReference type="EMBL" id="MDO7362275.1"/>
    </source>
</evidence>
<dbReference type="SMART" id="SM00671">
    <property type="entry name" value="SEL1"/>
    <property type="match status" value="1"/>
</dbReference>
<proteinExistence type="predicted"/>
<organism evidence="1 2">
    <name type="scientific">Acinetobacter geminorum</name>
    <dbReference type="NCBI Taxonomy" id="2730922"/>
    <lineage>
        <taxon>Bacteria</taxon>
        <taxon>Pseudomonadati</taxon>
        <taxon>Pseudomonadota</taxon>
        <taxon>Gammaproteobacteria</taxon>
        <taxon>Moraxellales</taxon>
        <taxon>Moraxellaceae</taxon>
        <taxon>Acinetobacter</taxon>
    </lineage>
</organism>
<dbReference type="Proteomes" id="UP001175780">
    <property type="component" value="Unassembled WGS sequence"/>
</dbReference>
<dbReference type="EMBL" id="JAUPID010000013">
    <property type="protein sequence ID" value="MDO7362275.1"/>
    <property type="molecule type" value="Genomic_DNA"/>
</dbReference>
<protein>
    <submittedName>
        <fullName evidence="1">SEL1-like repeat protein</fullName>
    </submittedName>
</protein>